<dbReference type="PROSITE" id="PS51257">
    <property type="entry name" value="PROKAR_LIPOPROTEIN"/>
    <property type="match status" value="1"/>
</dbReference>
<evidence type="ECO:0000256" key="2">
    <source>
        <dbReference type="SAM" id="SignalP"/>
    </source>
</evidence>
<dbReference type="STRING" id="1384049.CD29_02530"/>
<organism evidence="4 5">
    <name type="scientific">Ureibacillus manganicus DSM 26584</name>
    <dbReference type="NCBI Taxonomy" id="1384049"/>
    <lineage>
        <taxon>Bacteria</taxon>
        <taxon>Bacillati</taxon>
        <taxon>Bacillota</taxon>
        <taxon>Bacilli</taxon>
        <taxon>Bacillales</taxon>
        <taxon>Caryophanaceae</taxon>
        <taxon>Ureibacillus</taxon>
    </lineage>
</organism>
<evidence type="ECO:0000256" key="1">
    <source>
        <dbReference type="SAM" id="MobiDB-lite"/>
    </source>
</evidence>
<dbReference type="Pfam" id="PF07563">
    <property type="entry name" value="DUF1541"/>
    <property type="match status" value="2"/>
</dbReference>
<dbReference type="Gene3D" id="2.30.30.1210">
    <property type="entry name" value="Domain of unknown function DUF1541"/>
    <property type="match status" value="1"/>
</dbReference>
<dbReference type="EMBL" id="JPVN01000002">
    <property type="protein sequence ID" value="KGR80250.1"/>
    <property type="molecule type" value="Genomic_DNA"/>
</dbReference>
<feature type="compositionally biased region" description="Low complexity" evidence="1">
    <location>
        <begin position="28"/>
        <end position="43"/>
    </location>
</feature>
<proteinExistence type="predicted"/>
<comment type="caution">
    <text evidence="4">The sequence shown here is derived from an EMBL/GenBank/DDBJ whole genome shotgun (WGS) entry which is preliminary data.</text>
</comment>
<dbReference type="RefSeq" id="WP_036182469.1">
    <property type="nucleotide sequence ID" value="NZ_AVDA01000002.1"/>
</dbReference>
<feature type="domain" description="DUF1541" evidence="3">
    <location>
        <begin position="92"/>
        <end position="143"/>
    </location>
</feature>
<dbReference type="OrthoDB" id="1701949at2"/>
<reference evidence="4 5" key="1">
    <citation type="submission" date="2014-02" db="EMBL/GenBank/DDBJ databases">
        <title>Draft genome sequence of Lysinibacillus manganicus DSM 26584T.</title>
        <authorList>
            <person name="Zhang F."/>
            <person name="Wang G."/>
            <person name="Zhang L."/>
        </authorList>
    </citation>
    <scope>NUCLEOTIDE SEQUENCE [LARGE SCALE GENOMIC DNA]</scope>
    <source>
        <strain evidence="4 5">DSM 26584</strain>
    </source>
</reference>
<dbReference type="Proteomes" id="UP000030416">
    <property type="component" value="Unassembled WGS sequence"/>
</dbReference>
<feature type="region of interest" description="Disordered" evidence="1">
    <location>
        <begin position="26"/>
        <end position="45"/>
    </location>
</feature>
<evidence type="ECO:0000259" key="3">
    <source>
        <dbReference type="Pfam" id="PF07563"/>
    </source>
</evidence>
<protein>
    <recommendedName>
        <fullName evidence="3">DUF1541 domain-containing protein</fullName>
    </recommendedName>
</protein>
<accession>A0A0A3I9V6</accession>
<evidence type="ECO:0000313" key="4">
    <source>
        <dbReference type="EMBL" id="KGR80250.1"/>
    </source>
</evidence>
<sequence length="210" mass="23040">MKNRLIFGAVSLLLLLLLAACGNDNAKSGDTNNTNNTANSGADVTNKDANMASEEAQSNQTDQTMDSELTNNATLSEIPEGMKVAENSKFKVGDEVTINAEHEEDMKGSNGTITGAFDTIVYSVSYQPTHDDFREENHKWVVQEELQGIDEEMLVPGSEVIIETNQEEGMFGAEGEIDTAEKTIVYMVEYISTQGTSHKKWFKESELSAK</sequence>
<dbReference type="AlphaFoldDB" id="A0A0A3I9V6"/>
<dbReference type="eggNOG" id="ENOG5033ZM3">
    <property type="taxonomic scope" value="Bacteria"/>
</dbReference>
<keyword evidence="2" id="KW-0732">Signal</keyword>
<evidence type="ECO:0000313" key="5">
    <source>
        <dbReference type="Proteomes" id="UP000030416"/>
    </source>
</evidence>
<gene>
    <name evidence="4" type="ORF">CD29_02530</name>
</gene>
<feature type="signal peptide" evidence="2">
    <location>
        <begin position="1"/>
        <end position="26"/>
    </location>
</feature>
<keyword evidence="5" id="KW-1185">Reference proteome</keyword>
<feature type="chain" id="PRO_5002013671" description="DUF1541 domain-containing protein" evidence="2">
    <location>
        <begin position="27"/>
        <end position="210"/>
    </location>
</feature>
<dbReference type="InterPro" id="IPR011438">
    <property type="entry name" value="DUF1541"/>
</dbReference>
<name>A0A0A3I9V6_9BACL</name>
<feature type="domain" description="DUF1541" evidence="3">
    <location>
        <begin position="156"/>
        <end position="197"/>
    </location>
</feature>